<evidence type="ECO:0000256" key="1">
    <source>
        <dbReference type="SAM" id="Phobius"/>
    </source>
</evidence>
<dbReference type="Proteomes" id="UP000622890">
    <property type="component" value="Unassembled WGS sequence"/>
</dbReference>
<evidence type="ECO:0000313" key="3">
    <source>
        <dbReference type="Proteomes" id="UP000622890"/>
    </source>
</evidence>
<protein>
    <submittedName>
        <fullName evidence="2">Uncharacterized protein</fullName>
    </submittedName>
</protein>
<proteinExistence type="predicted"/>
<dbReference type="RefSeq" id="WP_200589468.1">
    <property type="nucleotide sequence ID" value="NZ_JAEPBG010000001.1"/>
</dbReference>
<dbReference type="EMBL" id="JAEPBG010000001">
    <property type="protein sequence ID" value="MBK4733035.1"/>
    <property type="molecule type" value="Genomic_DNA"/>
</dbReference>
<keyword evidence="1" id="KW-1133">Transmembrane helix</keyword>
<keyword evidence="1" id="KW-0472">Membrane</keyword>
<accession>A0A934SM64</accession>
<comment type="caution">
    <text evidence="2">The sequence shown here is derived from an EMBL/GenBank/DDBJ whole genome shotgun (WGS) entry which is preliminary data.</text>
</comment>
<gene>
    <name evidence="2" type="ORF">JJB74_00190</name>
</gene>
<evidence type="ECO:0000313" key="2">
    <source>
        <dbReference type="EMBL" id="MBK4733035.1"/>
    </source>
</evidence>
<organism evidence="2 3">
    <name type="scientific">Noviherbaspirillum pedocola</name>
    <dbReference type="NCBI Taxonomy" id="2801341"/>
    <lineage>
        <taxon>Bacteria</taxon>
        <taxon>Pseudomonadati</taxon>
        <taxon>Pseudomonadota</taxon>
        <taxon>Betaproteobacteria</taxon>
        <taxon>Burkholderiales</taxon>
        <taxon>Oxalobacteraceae</taxon>
        <taxon>Noviherbaspirillum</taxon>
    </lineage>
</organism>
<sequence length="78" mass="8488">MEDEPKTPLERFVAHGDTVLKVVAVLFAVDVVVLLVSLSHKFHDERMETIVLIAAAAVVGFAVGRVRSLAWFSRRGGG</sequence>
<dbReference type="AlphaFoldDB" id="A0A934SM64"/>
<feature type="transmembrane region" description="Helical" evidence="1">
    <location>
        <begin position="50"/>
        <end position="72"/>
    </location>
</feature>
<keyword evidence="1" id="KW-0812">Transmembrane</keyword>
<reference evidence="2" key="1">
    <citation type="submission" date="2021-01" db="EMBL/GenBank/DDBJ databases">
        <title>Genome sequence of strain Noviherbaspirillum sp. DKR-6.</title>
        <authorList>
            <person name="Chaudhary D.K."/>
        </authorList>
    </citation>
    <scope>NUCLEOTIDE SEQUENCE</scope>
    <source>
        <strain evidence="2">DKR-6</strain>
    </source>
</reference>
<keyword evidence="3" id="KW-1185">Reference proteome</keyword>
<feature type="transmembrane region" description="Helical" evidence="1">
    <location>
        <begin position="20"/>
        <end position="38"/>
    </location>
</feature>
<name>A0A934SM64_9BURK</name>